<dbReference type="HOGENOM" id="CLU_743311_0_0_4"/>
<keyword evidence="1" id="KW-0614">Plasmid</keyword>
<dbReference type="AlphaFoldDB" id="A4JUL9"/>
<organism evidence="1 2">
    <name type="scientific">Burkholderia vietnamiensis (strain G4 / LMG 22486)</name>
    <name type="common">Burkholderia cepacia (strain R1808)</name>
    <dbReference type="NCBI Taxonomy" id="269482"/>
    <lineage>
        <taxon>Bacteria</taxon>
        <taxon>Pseudomonadati</taxon>
        <taxon>Pseudomonadota</taxon>
        <taxon>Betaproteobacteria</taxon>
        <taxon>Burkholderiales</taxon>
        <taxon>Burkholderiaceae</taxon>
        <taxon>Burkholderia</taxon>
        <taxon>Burkholderia cepacia complex</taxon>
    </lineage>
</organism>
<evidence type="ECO:0008006" key="3">
    <source>
        <dbReference type="Google" id="ProtNLM"/>
    </source>
</evidence>
<gene>
    <name evidence="1" type="ordered locus">Bcep1808_7089</name>
</gene>
<evidence type="ECO:0000313" key="1">
    <source>
        <dbReference type="EMBL" id="ABO59972.1"/>
    </source>
</evidence>
<geneLocation type="plasmid" evidence="1 2">
    <name>pBVIE02</name>
</geneLocation>
<dbReference type="KEGG" id="bvi:Bcep1808_7089"/>
<sequence>MPSTRLFLRRTAARRRGDGRSRTAVCSLHELRRHPRVPRVVGRTGTRRHLVALRAGMAFLVRRRSSIRATSISYRFRPDRRCILRIKRHIQHVHRLAPVPYSRCRTTGLTRLIQTSKELPEGIFALFSVLPARKNSNNAGDEKLTTFRQMIEQLYPCEHCGGRPTVGRSQRLVECDENRRFDFSQFGRFGGPPNIGDVLPRPPEAPLTEPLVCIYCTGCGMSTQWETIGDDEAAAKDRCAETWNRRLNRPKATDEDLRRLIERELGACDTQQVLDMLSRVDGDWNEIGPVFKMLAQRIVDATVVTFDTWPIAPVLEDAARYRKLVQLAKWIEVDGQDYVQFPKIQSPNEHRDFLFEDRIAIAVDALPDRDRW</sequence>
<dbReference type="Proteomes" id="UP000002287">
    <property type="component" value="Plasmid pBVIE02"/>
</dbReference>
<dbReference type="Pfam" id="PF14354">
    <property type="entry name" value="Lar_restr_allev"/>
    <property type="match status" value="1"/>
</dbReference>
<protein>
    <recommendedName>
        <fullName evidence="3">Restriction alleviation protein Lar</fullName>
    </recommendedName>
</protein>
<name>A4JUL9_BURVG</name>
<evidence type="ECO:0000313" key="2">
    <source>
        <dbReference type="Proteomes" id="UP000002287"/>
    </source>
</evidence>
<reference evidence="1 2" key="1">
    <citation type="submission" date="2007-03" db="EMBL/GenBank/DDBJ databases">
        <title>Complete sequence of plasmid pBVIE02 of Burkholderia vietnamiensis G4.</title>
        <authorList>
            <consortium name="US DOE Joint Genome Institute"/>
            <person name="Copeland A."/>
            <person name="Lucas S."/>
            <person name="Lapidus A."/>
            <person name="Barry K."/>
            <person name="Detter J.C."/>
            <person name="Glavina del Rio T."/>
            <person name="Hammon N."/>
            <person name="Israni S."/>
            <person name="Dalin E."/>
            <person name="Tice H."/>
            <person name="Pitluck S."/>
            <person name="Chain P."/>
            <person name="Malfatti S."/>
            <person name="Shin M."/>
            <person name="Vergez L."/>
            <person name="Schmutz J."/>
            <person name="Larimer F."/>
            <person name="Land M."/>
            <person name="Hauser L."/>
            <person name="Kyrpides N."/>
            <person name="Tiedje J."/>
            <person name="Richardson P."/>
        </authorList>
    </citation>
    <scope>NUCLEOTIDE SEQUENCE [LARGE SCALE GENOMIC DNA]</scope>
    <source>
        <strain evidence="2">G4 / LMG 22486</strain>
        <plasmid evidence="1 2">pBVIE02</plasmid>
    </source>
</reference>
<dbReference type="EMBL" id="CP000618">
    <property type="protein sequence ID" value="ABO59972.1"/>
    <property type="molecule type" value="Genomic_DNA"/>
</dbReference>
<proteinExistence type="predicted"/>
<accession>A4JUL9</accession>